<feature type="compositionally biased region" description="Polar residues" evidence="1">
    <location>
        <begin position="723"/>
        <end position="740"/>
    </location>
</feature>
<dbReference type="OrthoDB" id="3477286at2759"/>
<dbReference type="Proteomes" id="UP000799437">
    <property type="component" value="Unassembled WGS sequence"/>
</dbReference>
<feature type="domain" description="Heterokaryon incompatibility" evidence="2">
    <location>
        <begin position="74"/>
        <end position="216"/>
    </location>
</feature>
<dbReference type="AlphaFoldDB" id="A0A6A6VSV5"/>
<dbReference type="PANTHER" id="PTHR24148:SF64">
    <property type="entry name" value="HETEROKARYON INCOMPATIBILITY DOMAIN-CONTAINING PROTEIN"/>
    <property type="match status" value="1"/>
</dbReference>
<dbReference type="Pfam" id="PF06985">
    <property type="entry name" value="HET"/>
    <property type="match status" value="1"/>
</dbReference>
<feature type="compositionally biased region" description="Basic and acidic residues" evidence="1">
    <location>
        <begin position="768"/>
        <end position="779"/>
    </location>
</feature>
<dbReference type="Pfam" id="PF26639">
    <property type="entry name" value="Het-6_barrel"/>
    <property type="match status" value="1"/>
</dbReference>
<evidence type="ECO:0000259" key="2">
    <source>
        <dbReference type="Pfam" id="PF06985"/>
    </source>
</evidence>
<feature type="region of interest" description="Disordered" evidence="1">
    <location>
        <begin position="835"/>
        <end position="857"/>
    </location>
</feature>
<dbReference type="InterPro" id="IPR010730">
    <property type="entry name" value="HET"/>
</dbReference>
<protein>
    <submittedName>
        <fullName evidence="3">HET-domain-containing protein</fullName>
    </submittedName>
</protein>
<name>A0A6A6VSV5_9PEZI</name>
<evidence type="ECO:0000313" key="3">
    <source>
        <dbReference type="EMBL" id="KAF2752866.1"/>
    </source>
</evidence>
<feature type="compositionally biased region" description="Polar residues" evidence="1">
    <location>
        <begin position="846"/>
        <end position="857"/>
    </location>
</feature>
<dbReference type="PANTHER" id="PTHR24148">
    <property type="entry name" value="ANKYRIN REPEAT DOMAIN-CONTAINING PROTEIN 39 HOMOLOG-RELATED"/>
    <property type="match status" value="1"/>
</dbReference>
<evidence type="ECO:0000256" key="1">
    <source>
        <dbReference type="SAM" id="MobiDB-lite"/>
    </source>
</evidence>
<sequence>MVSANGEQHPRCKACGLEIFRYSDHAPLYEDTALEVSALRLVQLHPARQLDADIVIEIFARKDTLEKEDTHRKYEALSWSWGGQHAKKHVRVRHQYEDLCFMVTENLDSALRNLRHVSVYRWLWVDYLCINQSDMREKNVQVPMMAGIYAQAVNACIWLGESDEKSKLAIKFIKESVLDLRKFDKLCKDEALITEWDALISLMRRPWFHRRWVVQEIALSDYNKAIIQCGEDFLCWRDFADAVSLFNEVETGTHSLSRLMKAAKEFGNIPNFFGHVPELGATKLVEATNNIFRVRSGLSSEEERQPLLSLEHLVSILSVFEASEPRDSIYALLAIAKDTSPGAEAMLELVGEEAAKRAKWTKNRLRLRARRKYKRQCYEVDYETTLNKVYQDFIIFCTRNADQRRALDMLCRPWAPVPRKDHEGKEIDVFPSWVSTLENAPFKLAERDGLGMRTWRRYADPLVGIPGKQSYNAAGSTSLGSKFDFVVGTDFHNMKVEGFVLGRLAQVEQSSQLGQIPPEWPKMGGWLKRDQLPPDAFWRTLVGDRGPDGRNALPFYPRACVHAFRNSADDTLNTESLIHYGPKIVGEFLRRVQAVIWNRRLVKTDKGHLGLAPKAAQPGDLVCILYGCSVPVILRPVKKGSTRHEKEVREFEAVRWMKKIRAVLSVFWVLYFACKEKNRPAPRIKEMLNKLEEKYTAATEEAERVLSLGGGKPQREQGVANGINGQDTGKPTSSITNGSKPNGPAQPRPQHSIQGSGQMPKTHRKVDLHRDKHSKKESVHDYGGVLHLDQERPHWMYMKWIGECYVHGQMNGEAVEAKAVHNRVERERLKTERLKREKGEEPQGGHSVNGSDSNSMSRAWHRSTFSAHRPCRTIQTALISFQAAADGGLKIIALPDVQEATADPSDTGVPILDLRE</sequence>
<feature type="compositionally biased region" description="Polar residues" evidence="1">
    <location>
        <begin position="749"/>
        <end position="759"/>
    </location>
</feature>
<reference evidence="3" key="1">
    <citation type="journal article" date="2020" name="Stud. Mycol.">
        <title>101 Dothideomycetes genomes: a test case for predicting lifestyles and emergence of pathogens.</title>
        <authorList>
            <person name="Haridas S."/>
            <person name="Albert R."/>
            <person name="Binder M."/>
            <person name="Bloem J."/>
            <person name="Labutti K."/>
            <person name="Salamov A."/>
            <person name="Andreopoulos B."/>
            <person name="Baker S."/>
            <person name="Barry K."/>
            <person name="Bills G."/>
            <person name="Bluhm B."/>
            <person name="Cannon C."/>
            <person name="Castanera R."/>
            <person name="Culley D."/>
            <person name="Daum C."/>
            <person name="Ezra D."/>
            <person name="Gonzalez J."/>
            <person name="Henrissat B."/>
            <person name="Kuo A."/>
            <person name="Liang C."/>
            <person name="Lipzen A."/>
            <person name="Lutzoni F."/>
            <person name="Magnuson J."/>
            <person name="Mondo S."/>
            <person name="Nolan M."/>
            <person name="Ohm R."/>
            <person name="Pangilinan J."/>
            <person name="Park H.-J."/>
            <person name="Ramirez L."/>
            <person name="Alfaro M."/>
            <person name="Sun H."/>
            <person name="Tritt A."/>
            <person name="Yoshinaga Y."/>
            <person name="Zwiers L.-H."/>
            <person name="Turgeon B."/>
            <person name="Goodwin S."/>
            <person name="Spatafora J."/>
            <person name="Crous P."/>
            <person name="Grigoriev I."/>
        </authorList>
    </citation>
    <scope>NUCLEOTIDE SEQUENCE</scope>
    <source>
        <strain evidence="3">CBS 121739</strain>
    </source>
</reference>
<feature type="region of interest" description="Disordered" evidence="1">
    <location>
        <begin position="704"/>
        <end position="779"/>
    </location>
</feature>
<proteinExistence type="predicted"/>
<dbReference type="InterPro" id="IPR052895">
    <property type="entry name" value="HetReg/Transcr_Mod"/>
</dbReference>
<keyword evidence="4" id="KW-1185">Reference proteome</keyword>
<gene>
    <name evidence="3" type="ORF">EJ05DRAFT_505604</name>
</gene>
<accession>A0A6A6VSV5</accession>
<dbReference type="RefSeq" id="XP_033595317.1">
    <property type="nucleotide sequence ID" value="XM_033747719.1"/>
</dbReference>
<dbReference type="EMBL" id="ML996591">
    <property type="protein sequence ID" value="KAF2752866.1"/>
    <property type="molecule type" value="Genomic_DNA"/>
</dbReference>
<organism evidence="3 4">
    <name type="scientific">Pseudovirgaria hyperparasitica</name>
    <dbReference type="NCBI Taxonomy" id="470096"/>
    <lineage>
        <taxon>Eukaryota</taxon>
        <taxon>Fungi</taxon>
        <taxon>Dikarya</taxon>
        <taxon>Ascomycota</taxon>
        <taxon>Pezizomycotina</taxon>
        <taxon>Dothideomycetes</taxon>
        <taxon>Dothideomycetes incertae sedis</taxon>
        <taxon>Acrospermales</taxon>
        <taxon>Acrospermaceae</taxon>
        <taxon>Pseudovirgaria</taxon>
    </lineage>
</organism>
<evidence type="ECO:0000313" key="4">
    <source>
        <dbReference type="Proteomes" id="UP000799437"/>
    </source>
</evidence>
<dbReference type="GeneID" id="54488773"/>